<feature type="compositionally biased region" description="Polar residues" evidence="1">
    <location>
        <begin position="1"/>
        <end position="12"/>
    </location>
</feature>
<feature type="region of interest" description="Disordered" evidence="1">
    <location>
        <begin position="390"/>
        <end position="409"/>
    </location>
</feature>
<dbReference type="PANTHER" id="PTHR31263:SF44">
    <property type="entry name" value="OS04G0481200 PROTEIN"/>
    <property type="match status" value="1"/>
</dbReference>
<name>A0A0E0KKM7_ORYPU</name>
<dbReference type="Proteomes" id="UP000026962">
    <property type="component" value="Chromosome 3"/>
</dbReference>
<dbReference type="AlphaFoldDB" id="A0A0E0KKM7"/>
<dbReference type="Gramene" id="OPUNC03G35730.1">
    <property type="protein sequence ID" value="OPUNC03G35730.1"/>
    <property type="gene ID" value="OPUNC03G35730"/>
</dbReference>
<accession>A0A0E0KKM7</accession>
<sequence length="657" mass="69273">MASWASTRSTACVVQAPQRHRPERDPRPAAPLHSRAGHGLAEAAPYTVMFHPTTGRCVVRRSCGETEAWAYTASMQRLAPRDRPLLFCASACRAATGWRGGALPRDFKLHLAVNASSSSSSGGGGGMLCLDVGDDGQSLIPNPCRCLSADNICDPESQWFKMHEETSVSLKRARAPRKRPNQAYNEAAALLASIHPSVFPVKKSPKTASRPPARQLSGLSAVFDPSSDLLPPLPVLADAAFLLRDTPATSPTPQNCSSPAPVSSAFREFRDPAPLPASPDTTDEPGELDFDDDCLDADSILDVDEAAADGAAEGIYGIMGSLTVETNTTATSSDDSILSSSGIHPYLRSLMVVGLAGRFELGLGSRHGARPNLNRALKTTAVVDVAGRVSERHHRDTAAAATATGDRVEHHGNAIATSSAGEEEEQEEEGGEGGEGEGEGEGGGVARCENCSSPAPVSSAFREFRDPAPLPASPDTTDEPGELDFDDDCLDADSILDVDEAAADGAAEGIYGIMGSLTVETNTTATSSDDSILSSSGIHPYLRSLMVVGLAGRFELGLGSRHGARPNLNRALKGRRPWWMWPAVSVKDITVTPPPPPQPPATASNTTAMPSPPAAPEKKKSKKKKVVKVEKVKAREKEEESPDAKCKEEANGTGEKK</sequence>
<organism evidence="2">
    <name type="scientific">Oryza punctata</name>
    <name type="common">Red rice</name>
    <dbReference type="NCBI Taxonomy" id="4537"/>
    <lineage>
        <taxon>Eukaryota</taxon>
        <taxon>Viridiplantae</taxon>
        <taxon>Streptophyta</taxon>
        <taxon>Embryophyta</taxon>
        <taxon>Tracheophyta</taxon>
        <taxon>Spermatophyta</taxon>
        <taxon>Magnoliopsida</taxon>
        <taxon>Liliopsida</taxon>
        <taxon>Poales</taxon>
        <taxon>Poaceae</taxon>
        <taxon>BOP clade</taxon>
        <taxon>Oryzoideae</taxon>
        <taxon>Oryzeae</taxon>
        <taxon>Oryzinae</taxon>
        <taxon>Oryza</taxon>
    </lineage>
</organism>
<feature type="compositionally biased region" description="Acidic residues" evidence="1">
    <location>
        <begin position="421"/>
        <end position="440"/>
    </location>
</feature>
<proteinExistence type="predicted"/>
<reference evidence="2" key="2">
    <citation type="submission" date="2018-05" db="EMBL/GenBank/DDBJ databases">
        <title>OpunRS2 (Oryza punctata Reference Sequence Version 2).</title>
        <authorList>
            <person name="Zhang J."/>
            <person name="Kudrna D."/>
            <person name="Lee S."/>
            <person name="Talag J."/>
            <person name="Welchert J."/>
            <person name="Wing R.A."/>
        </authorList>
    </citation>
    <scope>NUCLEOTIDE SEQUENCE [LARGE SCALE GENOMIC DNA]</scope>
</reference>
<dbReference type="EnsemblPlants" id="OPUNC03G35730.1">
    <property type="protein sequence ID" value="OPUNC03G35730.1"/>
    <property type="gene ID" value="OPUNC03G35730"/>
</dbReference>
<feature type="region of interest" description="Disordered" evidence="1">
    <location>
        <begin position="415"/>
        <end position="489"/>
    </location>
</feature>
<protein>
    <submittedName>
        <fullName evidence="2">Uncharacterized protein</fullName>
    </submittedName>
</protein>
<reference evidence="2" key="1">
    <citation type="submission" date="2015-04" db="UniProtKB">
        <authorList>
            <consortium name="EnsemblPlants"/>
        </authorList>
    </citation>
    <scope>IDENTIFICATION</scope>
</reference>
<evidence type="ECO:0000313" key="2">
    <source>
        <dbReference type="EnsemblPlants" id="OPUNC03G35730.1"/>
    </source>
</evidence>
<evidence type="ECO:0000313" key="3">
    <source>
        <dbReference type="Proteomes" id="UP000026962"/>
    </source>
</evidence>
<feature type="region of interest" description="Disordered" evidence="1">
    <location>
        <begin position="590"/>
        <end position="657"/>
    </location>
</feature>
<feature type="compositionally biased region" description="Basic and acidic residues" evidence="1">
    <location>
        <begin position="627"/>
        <end position="657"/>
    </location>
</feature>
<dbReference type="eggNOG" id="KOG1601">
    <property type="taxonomic scope" value="Eukaryota"/>
</dbReference>
<feature type="region of interest" description="Disordered" evidence="1">
    <location>
        <begin position="1"/>
        <end position="34"/>
    </location>
</feature>
<dbReference type="STRING" id="4537.A0A0E0KKM7"/>
<evidence type="ECO:0000256" key="1">
    <source>
        <dbReference type="SAM" id="MobiDB-lite"/>
    </source>
</evidence>
<dbReference type="HOGENOM" id="CLU_417622_0_0_1"/>
<dbReference type="PANTHER" id="PTHR31263">
    <property type="entry name" value="CELLULASE FAMILY PROTEIN (AFU_ORTHOLOGUE AFUA_5G14560)"/>
    <property type="match status" value="1"/>
</dbReference>
<keyword evidence="3" id="KW-1185">Reference proteome</keyword>
<feature type="compositionally biased region" description="Acidic residues" evidence="1">
    <location>
        <begin position="476"/>
        <end position="489"/>
    </location>
</feature>